<proteinExistence type="predicted"/>
<comment type="caution">
    <text evidence="7">The sequence shown here is derived from an EMBL/GenBank/DDBJ whole genome shotgun (WGS) entry which is preliminary data.</text>
</comment>
<keyword evidence="8" id="KW-1185">Reference proteome</keyword>
<keyword evidence="1" id="KW-0229">DNA integration</keyword>
<dbReference type="Proteomes" id="UP001225316">
    <property type="component" value="Unassembled WGS sequence"/>
</dbReference>
<protein>
    <recommendedName>
        <fullName evidence="9">Tyr recombinase domain-containing protein</fullName>
    </recommendedName>
</protein>
<evidence type="ECO:0000256" key="1">
    <source>
        <dbReference type="ARBA" id="ARBA00022908"/>
    </source>
</evidence>
<dbReference type="InterPro" id="IPR013762">
    <property type="entry name" value="Integrase-like_cat_sf"/>
</dbReference>
<feature type="domain" description="Tyr recombinase" evidence="5">
    <location>
        <begin position="170"/>
        <end position="345"/>
    </location>
</feature>
<evidence type="ECO:0000256" key="4">
    <source>
        <dbReference type="PROSITE-ProRule" id="PRU01248"/>
    </source>
</evidence>
<keyword evidence="2 4" id="KW-0238">DNA-binding</keyword>
<dbReference type="RefSeq" id="WP_308948257.1">
    <property type="nucleotide sequence ID" value="NZ_JARXHW010000002.1"/>
</dbReference>
<feature type="domain" description="Core-binding (CB)" evidence="6">
    <location>
        <begin position="65"/>
        <end position="145"/>
    </location>
</feature>
<dbReference type="PROSITE" id="PS51900">
    <property type="entry name" value="CB"/>
    <property type="match status" value="1"/>
</dbReference>
<evidence type="ECO:0008006" key="9">
    <source>
        <dbReference type="Google" id="ProtNLM"/>
    </source>
</evidence>
<dbReference type="InterPro" id="IPR011010">
    <property type="entry name" value="DNA_brk_join_enz"/>
</dbReference>
<evidence type="ECO:0000259" key="6">
    <source>
        <dbReference type="PROSITE" id="PS51900"/>
    </source>
</evidence>
<name>A0ABU1AQC3_9BACT</name>
<dbReference type="InterPro" id="IPR044068">
    <property type="entry name" value="CB"/>
</dbReference>
<evidence type="ECO:0000313" key="7">
    <source>
        <dbReference type="EMBL" id="MDQ8206238.1"/>
    </source>
</evidence>
<sequence length="351" mass="39154">MRKIDAETFAAQLGWEAMDSDLAVSAAERILIGRARVAAMAAGISTEALVDLGIEAARARRLDCPTLPAALEAYVGYMESHGAREASVDNIERFGSFLVARMGVEVLTWQISPLDLKEAALSRYSNRESIRSYMAVVIAFFRWCAAPERKWAPPEWHQKIQTRIGNVDSPSPAIATPQQVADFMAAAPAGLRAAFALQWFAGIRPEEVLPKTQVKAGLTWEAIDMAAKTISISAAVSKTRRPRLIHKCFDCLWDWLRLTPQRQRKGPIVTINARNYRVARRKTADAAGIDRPYPRDIMRHSFATYSYHRYGLEVTIHNTGHMSEPHTFFAHYKGDAIKSSAKKYAAIRPAK</sequence>
<evidence type="ECO:0000259" key="5">
    <source>
        <dbReference type="PROSITE" id="PS51898"/>
    </source>
</evidence>
<dbReference type="Gene3D" id="1.10.443.10">
    <property type="entry name" value="Intergrase catalytic core"/>
    <property type="match status" value="1"/>
</dbReference>
<dbReference type="EMBL" id="JARXHW010000002">
    <property type="protein sequence ID" value="MDQ8206238.1"/>
    <property type="molecule type" value="Genomic_DNA"/>
</dbReference>
<evidence type="ECO:0000256" key="3">
    <source>
        <dbReference type="ARBA" id="ARBA00023172"/>
    </source>
</evidence>
<accession>A0ABU1AQC3</accession>
<gene>
    <name evidence="7" type="ORF">QEH52_01860</name>
</gene>
<dbReference type="SUPFAM" id="SSF56349">
    <property type="entry name" value="DNA breaking-rejoining enzymes"/>
    <property type="match status" value="1"/>
</dbReference>
<keyword evidence="3" id="KW-0233">DNA recombination</keyword>
<evidence type="ECO:0000313" key="8">
    <source>
        <dbReference type="Proteomes" id="UP001225316"/>
    </source>
</evidence>
<organism evidence="7 8">
    <name type="scientific">Thalassobacterium maritimum</name>
    <dbReference type="NCBI Taxonomy" id="3041265"/>
    <lineage>
        <taxon>Bacteria</taxon>
        <taxon>Pseudomonadati</taxon>
        <taxon>Verrucomicrobiota</taxon>
        <taxon>Opitutia</taxon>
        <taxon>Puniceicoccales</taxon>
        <taxon>Coraliomargaritaceae</taxon>
        <taxon>Thalassobacterium</taxon>
    </lineage>
</organism>
<evidence type="ECO:0000256" key="2">
    <source>
        <dbReference type="ARBA" id="ARBA00023125"/>
    </source>
</evidence>
<dbReference type="PROSITE" id="PS51898">
    <property type="entry name" value="TYR_RECOMBINASE"/>
    <property type="match status" value="1"/>
</dbReference>
<reference evidence="7 8" key="1">
    <citation type="submission" date="2023-04" db="EMBL/GenBank/DDBJ databases">
        <title>A novel bacteria isolated from coastal sediment.</title>
        <authorList>
            <person name="Liu X.-J."/>
            <person name="Du Z.-J."/>
        </authorList>
    </citation>
    <scope>NUCLEOTIDE SEQUENCE [LARGE SCALE GENOMIC DNA]</scope>
    <source>
        <strain evidence="7 8">SDUM461003</strain>
    </source>
</reference>
<dbReference type="InterPro" id="IPR002104">
    <property type="entry name" value="Integrase_catalytic"/>
</dbReference>